<evidence type="ECO:0000256" key="4">
    <source>
        <dbReference type="PROSITE-ProRule" id="PRU00175"/>
    </source>
</evidence>
<evidence type="ECO:0000256" key="5">
    <source>
        <dbReference type="SAM" id="Coils"/>
    </source>
</evidence>
<evidence type="ECO:0000259" key="7">
    <source>
        <dbReference type="PROSITE" id="PS50089"/>
    </source>
</evidence>
<dbReference type="Proteomes" id="UP000214353">
    <property type="component" value="Segment"/>
</dbReference>
<organism evidence="8 9">
    <name type="scientific">Clanis bilineata nucleopolyhedrovirus</name>
    <dbReference type="NCBI Taxonomy" id="1307957"/>
    <lineage>
        <taxon>Viruses</taxon>
        <taxon>Viruses incertae sedis</taxon>
        <taxon>Naldaviricetes</taxon>
        <taxon>Lefavirales</taxon>
        <taxon>Baculoviridae</taxon>
        <taxon>Alphabaculovirus</taxon>
        <taxon>Alphabaculovirus clabilineatae</taxon>
    </lineage>
</organism>
<accession>Q0N424</accession>
<sequence>MNSSGVSSGRNRFSGSDNSLPGTSHSSVENIVISPTSDEQVTLSCCVCLSESTINDTKDELDDNMFAFPLAQLVSCLHSICVVCAVSLKQRQVISCPLCRTQSNKLVLFNVNKQTLMGVQVPITLIKSYGRYANRISTVECAKKLFETSIATSATPSTSKTSNIGTVTYEVCDDMMNDAAIKLSNVQLEIDELNRSKKNELSILATIKHETENVKQNLQTLLNKYKEQDQQLRAKTSELQTIQQELQMLRINKNKLTYELTVLQDKFSNAKRENDQIRRNNFNNSNNKEYNTMKRKHQHLQQDIDLMEEELVLLNKRKKNLIQQNDIQLARLNEHSSKIVEKINLT</sequence>
<feature type="region of interest" description="Disordered" evidence="6">
    <location>
        <begin position="1"/>
        <end position="25"/>
    </location>
</feature>
<dbReference type="Gene3D" id="3.30.40.10">
    <property type="entry name" value="Zinc/RING finger domain, C3HC4 (zinc finger)"/>
    <property type="match status" value="1"/>
</dbReference>
<evidence type="ECO:0000256" key="3">
    <source>
        <dbReference type="ARBA" id="ARBA00022833"/>
    </source>
</evidence>
<name>Q0N424_9ABAC</name>
<keyword evidence="9" id="KW-1185">Reference proteome</keyword>
<dbReference type="KEGG" id="vg:5141905"/>
<dbReference type="GO" id="GO:0008270">
    <property type="term" value="F:zinc ion binding"/>
    <property type="evidence" value="ECO:0007669"/>
    <property type="project" value="UniProtKB-KW"/>
</dbReference>
<reference evidence="8 9" key="1">
    <citation type="journal article" date="2009" name="BMC Genomics">
        <title>Genomic sequence, organization and characteristics of a new nucleopolyhedrovirus isolated from Clanis bilineata larva.</title>
        <authorList>
            <person name="Zhu S.Y."/>
            <person name="Yi J.P."/>
            <person name="Shen W.D."/>
            <person name="Wang L.Q."/>
            <person name="He H.G."/>
            <person name="Wang Y."/>
            <person name="Li B."/>
            <person name="Wang W.B."/>
        </authorList>
    </citation>
    <scope>NUCLEOTIDE SEQUENCE [LARGE SCALE GENOMIC DNA]</scope>
    <source>
        <strain evidence="8">DZ1</strain>
    </source>
</reference>
<evidence type="ECO:0000313" key="8">
    <source>
        <dbReference type="EMBL" id="ABF47419.1"/>
    </source>
</evidence>
<dbReference type="RefSeq" id="YP_717615.1">
    <property type="nucleotide sequence ID" value="NC_008293.1"/>
</dbReference>
<dbReference type="GeneID" id="5141905"/>
<dbReference type="OrthoDB" id="27487at10239"/>
<feature type="coiled-coil region" evidence="5">
    <location>
        <begin position="176"/>
        <end position="324"/>
    </location>
</feature>
<keyword evidence="3" id="KW-0862">Zinc</keyword>
<evidence type="ECO:0000313" key="9">
    <source>
        <dbReference type="Proteomes" id="UP000214353"/>
    </source>
</evidence>
<dbReference type="InterPro" id="IPR013083">
    <property type="entry name" value="Znf_RING/FYVE/PHD"/>
</dbReference>
<dbReference type="InterPro" id="IPR001841">
    <property type="entry name" value="Znf_RING"/>
</dbReference>
<dbReference type="InterPro" id="IPR017907">
    <property type="entry name" value="Znf_RING_CS"/>
</dbReference>
<protein>
    <submittedName>
        <fullName evidence="8">Cg30/ac88-like protein</fullName>
    </submittedName>
</protein>
<proteinExistence type="predicted"/>
<feature type="domain" description="RING-type" evidence="7">
    <location>
        <begin position="45"/>
        <end position="100"/>
    </location>
</feature>
<dbReference type="SUPFAM" id="SSF57850">
    <property type="entry name" value="RING/U-box"/>
    <property type="match status" value="1"/>
</dbReference>
<keyword evidence="2 4" id="KW-0863">Zinc-finger</keyword>
<dbReference type="PROSITE" id="PS50089">
    <property type="entry name" value="ZF_RING_2"/>
    <property type="match status" value="1"/>
</dbReference>
<dbReference type="EMBL" id="DQ504428">
    <property type="protein sequence ID" value="ABF47419.1"/>
    <property type="molecule type" value="Genomic_DNA"/>
</dbReference>
<keyword evidence="5" id="KW-0175">Coiled coil</keyword>
<dbReference type="PROSITE" id="PS00518">
    <property type="entry name" value="ZF_RING_1"/>
    <property type="match status" value="1"/>
</dbReference>
<evidence type="ECO:0000256" key="2">
    <source>
        <dbReference type="ARBA" id="ARBA00022771"/>
    </source>
</evidence>
<dbReference type="SMART" id="SM00184">
    <property type="entry name" value="RING"/>
    <property type="match status" value="1"/>
</dbReference>
<evidence type="ECO:0000256" key="1">
    <source>
        <dbReference type="ARBA" id="ARBA00022723"/>
    </source>
</evidence>
<keyword evidence="1" id="KW-0479">Metal-binding</keyword>
<evidence type="ECO:0000256" key="6">
    <source>
        <dbReference type="SAM" id="MobiDB-lite"/>
    </source>
</evidence>